<evidence type="ECO:0000256" key="1">
    <source>
        <dbReference type="ARBA" id="ARBA00023235"/>
    </source>
</evidence>
<comment type="caution">
    <text evidence="3">The sequence shown here is derived from an EMBL/GenBank/DDBJ whole genome shotgun (WGS) entry which is preliminary data.</text>
</comment>
<proteinExistence type="predicted"/>
<evidence type="ECO:0000259" key="2">
    <source>
        <dbReference type="Pfam" id="PF01261"/>
    </source>
</evidence>
<protein>
    <submittedName>
        <fullName evidence="3">L-ribulose-5-phosphate 3-epimerase UlaE</fullName>
        <ecNumber evidence="3">5.1.3.22</ecNumber>
    </submittedName>
</protein>
<feature type="domain" description="Xylose isomerase-like TIM barrel" evidence="2">
    <location>
        <begin position="23"/>
        <end position="255"/>
    </location>
</feature>
<dbReference type="PANTHER" id="PTHR43489:SF7">
    <property type="entry name" value="3-DEHYDRO-D-GULOSIDE 4-EPIMERASE-RELATED"/>
    <property type="match status" value="1"/>
</dbReference>
<reference evidence="3" key="1">
    <citation type="submission" date="2019-08" db="EMBL/GenBank/DDBJ databases">
        <authorList>
            <person name="Kucharzyk K."/>
            <person name="Murdoch R.W."/>
            <person name="Higgins S."/>
            <person name="Loffler F."/>
        </authorList>
    </citation>
    <scope>NUCLEOTIDE SEQUENCE</scope>
</reference>
<dbReference type="SUPFAM" id="SSF51658">
    <property type="entry name" value="Xylose isomerase-like"/>
    <property type="match status" value="1"/>
</dbReference>
<dbReference type="PANTHER" id="PTHR43489">
    <property type="entry name" value="ISOMERASE"/>
    <property type="match status" value="1"/>
</dbReference>
<dbReference type="Pfam" id="PF01261">
    <property type="entry name" value="AP_endonuc_2"/>
    <property type="match status" value="1"/>
</dbReference>
<name>A0A644Z3X6_9ZZZZ</name>
<keyword evidence="1 3" id="KW-0413">Isomerase</keyword>
<dbReference type="EMBL" id="VSSQ01007305">
    <property type="protein sequence ID" value="MPM35502.1"/>
    <property type="molecule type" value="Genomic_DNA"/>
</dbReference>
<accession>A0A644Z3X6</accession>
<dbReference type="InterPro" id="IPR036237">
    <property type="entry name" value="Xyl_isomerase-like_sf"/>
</dbReference>
<dbReference type="InterPro" id="IPR013022">
    <property type="entry name" value="Xyl_isomerase-like_TIM-brl"/>
</dbReference>
<dbReference type="EC" id="5.1.3.22" evidence="3"/>
<dbReference type="InterPro" id="IPR050417">
    <property type="entry name" value="Sugar_Epim/Isomerase"/>
</dbReference>
<gene>
    <name evidence="3" type="primary">ulaE_1</name>
    <name evidence="3" type="ORF">SDC9_82095</name>
</gene>
<dbReference type="GO" id="GO:0034015">
    <property type="term" value="F:L-ribulose-5-phosphate 3-epimerase activity"/>
    <property type="evidence" value="ECO:0007669"/>
    <property type="project" value="UniProtKB-EC"/>
</dbReference>
<evidence type="ECO:0000313" key="3">
    <source>
        <dbReference type="EMBL" id="MPM35502.1"/>
    </source>
</evidence>
<sequence length="280" mass="30886">MKKGINIWSFPSGMTLSEKIVMAKKAGFEGIELSLDEEGELSLKSGEKELGAIKKLASDTGISLPSLASGLYWGNPITSSDPAIRKRSAEITKRQLEAASILGCRTILVLPGVVNADFIPGCEIVEYDVAYERALNGFRTLSETAKEYGVYLCLENVWNKFLLSPIEMKTFIDEIGSEYVCSYLDVGNTIAFGYPEHWIKILGTRIKSVHFKDYRSSVGTLGGFVDLLAGDVNYPAVVNELNRTGYDGWVFGEMIPAYNHYSDQIIYNTSASMDRILSGK</sequence>
<dbReference type="AlphaFoldDB" id="A0A644Z3X6"/>
<organism evidence="3">
    <name type="scientific">bioreactor metagenome</name>
    <dbReference type="NCBI Taxonomy" id="1076179"/>
    <lineage>
        <taxon>unclassified sequences</taxon>
        <taxon>metagenomes</taxon>
        <taxon>ecological metagenomes</taxon>
    </lineage>
</organism>
<dbReference type="Gene3D" id="3.20.20.150">
    <property type="entry name" value="Divalent-metal-dependent TIM barrel enzymes"/>
    <property type="match status" value="1"/>
</dbReference>